<dbReference type="OrthoDB" id="1068831at2"/>
<protein>
    <submittedName>
        <fullName evidence="1">Uncharacterized protein</fullName>
    </submittedName>
</protein>
<dbReference type="Proteomes" id="UP000297861">
    <property type="component" value="Unassembled WGS sequence"/>
</dbReference>
<keyword evidence="2" id="KW-1185">Reference proteome</keyword>
<reference evidence="1 2" key="1">
    <citation type="submission" date="2019-03" db="EMBL/GenBank/DDBJ databases">
        <title>San Antonio Military Medical Center submission to MRSN (WRAIR), pending publication.</title>
        <authorList>
            <person name="Blyth D.M."/>
            <person name="Mccarthy S.L."/>
            <person name="Schall S.E."/>
            <person name="Stam J.A."/>
            <person name="Ong A.C."/>
            <person name="Mcgann P.T."/>
        </authorList>
    </citation>
    <scope>NUCLEOTIDE SEQUENCE [LARGE SCALE GENOMIC DNA]</scope>
    <source>
        <strain evidence="1 2">MRSN571793</strain>
    </source>
</reference>
<dbReference type="EMBL" id="SOML01000007">
    <property type="protein sequence ID" value="TFD95536.1"/>
    <property type="molecule type" value="Genomic_DNA"/>
</dbReference>
<dbReference type="AlphaFoldDB" id="A0A4Y8L4W9"/>
<name>A0A4Y8L4W9_9BACT</name>
<comment type="caution">
    <text evidence="1">The sequence shown here is derived from an EMBL/GenBank/DDBJ whole genome shotgun (WGS) entry which is preliminary data.</text>
</comment>
<evidence type="ECO:0000313" key="2">
    <source>
        <dbReference type="Proteomes" id="UP000297861"/>
    </source>
</evidence>
<proteinExistence type="predicted"/>
<organism evidence="1 2">
    <name type="scientific">Dysgonomonas capnocytophagoides</name>
    <dbReference type="NCBI Taxonomy" id="45254"/>
    <lineage>
        <taxon>Bacteria</taxon>
        <taxon>Pseudomonadati</taxon>
        <taxon>Bacteroidota</taxon>
        <taxon>Bacteroidia</taxon>
        <taxon>Bacteroidales</taxon>
        <taxon>Dysgonomonadaceae</taxon>
        <taxon>Dysgonomonas</taxon>
    </lineage>
</organism>
<evidence type="ECO:0000313" key="1">
    <source>
        <dbReference type="EMBL" id="TFD95536.1"/>
    </source>
</evidence>
<gene>
    <name evidence="1" type="ORF">E2605_11865</name>
</gene>
<dbReference type="RefSeq" id="WP_134436587.1">
    <property type="nucleotide sequence ID" value="NZ_SOML01000007.1"/>
</dbReference>
<accession>A0A4Y8L4W9</accession>
<sequence length="203" mass="23902">MRKFDLISPSLVKEIMFYFARFPERSGVLKMWNTGRSNLSEYELWRTQMEAIPDTEMSLVPEIKNFVFGVNEDALTKKIAGFFEPFLFVDYGNLEVELDQVNRYNESFLIALTVAFPQRADNVDLLESAIYSDLAFNYIATIRKILIQEEKERYWLKDFSADHAITPWVSTKMPSIGWTIMFTRKGFDMLQGKEKQPQIKYNW</sequence>